<sequence length="716" mass="79086">MRGWSTERPDDATTIAGHLLRTFGASEPLSGSEQVMDDAAARLLERLAAQGSTLVLDNVSSVDQVTWLTRRWPSDGSGPLLVVALSHDPGSLTLADGFPAESIVPLAPLEIADLRQLWRAEIRDERWDPYLDDVLRACDGRPGAVWDLVQELTRPGADIWHPEELVDRLQLAAVDPRLRQATSVVDPPARVWYAIVGRTHPGMSRRARRLARALADLPVAELTVEAMEAVRRGLDEDADNSAEGEPERAEYPHLVDPLHELTARNLVRQSEAGRYRMPREIRVAVRAIVTDDKREALRAALPSLVRRYAHLAERWRGVLDSRAHAASAARWFQAEEPFLRALVTASYPDEPGETDEPLLTLVIDDLATLTDALDVWYVRQGQVLGARVVHSSFGDLAERAGRPDLAMVAETRCAALARATGQFEDAAARLERVRRQLAAFGRSTRRTAWALRARLHHEQAQLHLARADQYHAHTSPTSDHGSGATDPLAAATRRDVELRAAERELQHAWAALPKKDTAGEITTLLSMAVVYLHQGAPERALDRLDLAETRAQDAEDATALAHVAELRGIAAWMQGRAPVAVALWQRAMTRFSELADHQGEARCLQHLGSAVLVAPELASLLVGDQRRPLDEVTAVRHAYTWLQRAQRLVAGQPESPIGRRYLDLARERVGHSGGLAQGDAEGVAEDHPARTDTSDDSDRRGWLRQMLGRLGRRLLA</sequence>
<proteinExistence type="predicted"/>
<reference evidence="2 3" key="1">
    <citation type="submission" date="2018-08" db="EMBL/GenBank/DDBJ databases">
        <title>Sequencing the genomes of 1000 actinobacteria strains.</title>
        <authorList>
            <person name="Klenk H.-P."/>
        </authorList>
    </citation>
    <scope>NUCLEOTIDE SEQUENCE [LARGE SCALE GENOMIC DNA]</scope>
    <source>
        <strain evidence="2 3">DSM 22891</strain>
    </source>
</reference>
<dbReference type="SUPFAM" id="SSF48452">
    <property type="entry name" value="TPR-like"/>
    <property type="match status" value="1"/>
</dbReference>
<dbReference type="OrthoDB" id="4506116at2"/>
<dbReference type="EMBL" id="QTUC01000001">
    <property type="protein sequence ID" value="REF34912.1"/>
    <property type="molecule type" value="Genomic_DNA"/>
</dbReference>
<name>A0A3D9UZE9_THECX</name>
<evidence type="ECO:0008006" key="4">
    <source>
        <dbReference type="Google" id="ProtNLM"/>
    </source>
</evidence>
<comment type="caution">
    <text evidence="2">The sequence shown here is derived from an EMBL/GenBank/DDBJ whole genome shotgun (WGS) entry which is preliminary data.</text>
</comment>
<accession>A0A3D9UZE9</accession>
<feature type="region of interest" description="Disordered" evidence="1">
    <location>
        <begin position="673"/>
        <end position="700"/>
    </location>
</feature>
<dbReference type="RefSeq" id="WP_147304558.1">
    <property type="nucleotide sequence ID" value="NZ_QTUC01000001.1"/>
</dbReference>
<evidence type="ECO:0000313" key="2">
    <source>
        <dbReference type="EMBL" id="REF34912.1"/>
    </source>
</evidence>
<gene>
    <name evidence="2" type="ORF">DFJ64_0278</name>
</gene>
<protein>
    <recommendedName>
        <fullName evidence="4">Tetratricopeptide repeat protein</fullName>
    </recommendedName>
</protein>
<dbReference type="InterPro" id="IPR011990">
    <property type="entry name" value="TPR-like_helical_dom_sf"/>
</dbReference>
<dbReference type="Proteomes" id="UP000256485">
    <property type="component" value="Unassembled WGS sequence"/>
</dbReference>
<feature type="compositionally biased region" description="Basic and acidic residues" evidence="1">
    <location>
        <begin position="684"/>
        <end position="700"/>
    </location>
</feature>
<dbReference type="AlphaFoldDB" id="A0A3D9UZE9"/>
<organism evidence="2 3">
    <name type="scientific">Thermasporomyces composti</name>
    <dbReference type="NCBI Taxonomy" id="696763"/>
    <lineage>
        <taxon>Bacteria</taxon>
        <taxon>Bacillati</taxon>
        <taxon>Actinomycetota</taxon>
        <taxon>Actinomycetes</taxon>
        <taxon>Propionibacteriales</taxon>
        <taxon>Nocardioidaceae</taxon>
        <taxon>Thermasporomyces</taxon>
    </lineage>
</organism>
<evidence type="ECO:0000313" key="3">
    <source>
        <dbReference type="Proteomes" id="UP000256485"/>
    </source>
</evidence>
<dbReference type="Gene3D" id="1.25.40.10">
    <property type="entry name" value="Tetratricopeptide repeat domain"/>
    <property type="match status" value="1"/>
</dbReference>
<evidence type="ECO:0000256" key="1">
    <source>
        <dbReference type="SAM" id="MobiDB-lite"/>
    </source>
</evidence>
<keyword evidence="3" id="KW-1185">Reference proteome</keyword>